<evidence type="ECO:0000313" key="4">
    <source>
        <dbReference type="Proteomes" id="UP000183685"/>
    </source>
</evidence>
<dbReference type="InterPro" id="IPR012495">
    <property type="entry name" value="TadE-like_dom"/>
</dbReference>
<dbReference type="RefSeq" id="WP_068302229.1">
    <property type="nucleotide sequence ID" value="NZ_DAIOMO010000002.1"/>
</dbReference>
<dbReference type="Proteomes" id="UP000183685">
    <property type="component" value="Unassembled WGS sequence"/>
</dbReference>
<evidence type="ECO:0000313" key="3">
    <source>
        <dbReference type="EMBL" id="SDD85878.1"/>
    </source>
</evidence>
<name>A0A1G6Y656_9PROT</name>
<keyword evidence="1" id="KW-0812">Transmembrane</keyword>
<keyword evidence="1" id="KW-1133">Transmembrane helix</keyword>
<dbReference type="Pfam" id="PF07811">
    <property type="entry name" value="TadE"/>
    <property type="match status" value="1"/>
</dbReference>
<proteinExistence type="predicted"/>
<sequence>MRLMQKFRTDQEGSIAVETAAIMTVIALISIGVVDFGLAYARNMQLANAARAGMQYALVRKPVQGDYSGIIAAVEAAAPAAEDGSGRTVTATLYCECPDGTASDCTTTSDTDITCSDGTLRKAYLDVTISETYDLLLRYPAFSDSVNLSQTATARLN</sequence>
<organism evidence="3 4">
    <name type="scientific">Kordiimonas lacus</name>
    <dbReference type="NCBI Taxonomy" id="637679"/>
    <lineage>
        <taxon>Bacteria</taxon>
        <taxon>Pseudomonadati</taxon>
        <taxon>Pseudomonadota</taxon>
        <taxon>Alphaproteobacteria</taxon>
        <taxon>Kordiimonadales</taxon>
        <taxon>Kordiimonadaceae</taxon>
        <taxon>Kordiimonas</taxon>
    </lineage>
</organism>
<reference evidence="3 4" key="1">
    <citation type="submission" date="2016-10" db="EMBL/GenBank/DDBJ databases">
        <authorList>
            <person name="de Groot N.N."/>
        </authorList>
    </citation>
    <scope>NUCLEOTIDE SEQUENCE [LARGE SCALE GENOMIC DNA]</scope>
    <source>
        <strain evidence="3 4">CGMCC 1.9109</strain>
    </source>
</reference>
<dbReference type="OrthoDB" id="7409794at2"/>
<feature type="transmembrane region" description="Helical" evidence="1">
    <location>
        <begin position="20"/>
        <end position="41"/>
    </location>
</feature>
<evidence type="ECO:0000259" key="2">
    <source>
        <dbReference type="Pfam" id="PF07811"/>
    </source>
</evidence>
<keyword evidence="4" id="KW-1185">Reference proteome</keyword>
<protein>
    <submittedName>
        <fullName evidence="3">Flp pilus assembly protein TadG</fullName>
    </submittedName>
</protein>
<evidence type="ECO:0000256" key="1">
    <source>
        <dbReference type="SAM" id="Phobius"/>
    </source>
</evidence>
<accession>A0A1G6Y656</accession>
<dbReference type="EMBL" id="FNAK01000003">
    <property type="protein sequence ID" value="SDD85878.1"/>
    <property type="molecule type" value="Genomic_DNA"/>
</dbReference>
<gene>
    <name evidence="3" type="ORF">SAMN04488071_1501</name>
</gene>
<keyword evidence="1" id="KW-0472">Membrane</keyword>
<dbReference type="STRING" id="637679.GCA_001550055_01182"/>
<dbReference type="AlphaFoldDB" id="A0A1G6Y656"/>
<feature type="domain" description="TadE-like" evidence="2">
    <location>
        <begin position="13"/>
        <end position="53"/>
    </location>
</feature>